<name>A0AAD5UPA4_9FUNG</name>
<feature type="region of interest" description="Disordered" evidence="1">
    <location>
        <begin position="1"/>
        <end position="51"/>
    </location>
</feature>
<dbReference type="AlphaFoldDB" id="A0AAD5UPA4"/>
<gene>
    <name evidence="3" type="ORF">HK103_007365</name>
</gene>
<accession>A0AAD5UPA4</accession>
<keyword evidence="2" id="KW-0472">Membrane</keyword>
<keyword evidence="2" id="KW-1133">Transmembrane helix</keyword>
<keyword evidence="2" id="KW-0812">Transmembrane</keyword>
<protein>
    <submittedName>
        <fullName evidence="3">Uncharacterized protein</fullName>
    </submittedName>
</protein>
<dbReference type="Proteomes" id="UP001210925">
    <property type="component" value="Unassembled WGS sequence"/>
</dbReference>
<comment type="caution">
    <text evidence="3">The sequence shown here is derived from an EMBL/GenBank/DDBJ whole genome shotgun (WGS) entry which is preliminary data.</text>
</comment>
<evidence type="ECO:0000313" key="3">
    <source>
        <dbReference type="EMBL" id="KAJ3260802.1"/>
    </source>
</evidence>
<feature type="compositionally biased region" description="Polar residues" evidence="1">
    <location>
        <begin position="15"/>
        <end position="34"/>
    </location>
</feature>
<proteinExistence type="predicted"/>
<dbReference type="EMBL" id="JADGKB010000009">
    <property type="protein sequence ID" value="KAJ3260802.1"/>
    <property type="molecule type" value="Genomic_DNA"/>
</dbReference>
<evidence type="ECO:0000256" key="1">
    <source>
        <dbReference type="SAM" id="MobiDB-lite"/>
    </source>
</evidence>
<reference evidence="3" key="1">
    <citation type="submission" date="2020-05" db="EMBL/GenBank/DDBJ databases">
        <title>Phylogenomic resolution of chytrid fungi.</title>
        <authorList>
            <person name="Stajich J.E."/>
            <person name="Amses K."/>
            <person name="Simmons R."/>
            <person name="Seto K."/>
            <person name="Myers J."/>
            <person name="Bonds A."/>
            <person name="Quandt C.A."/>
            <person name="Barry K."/>
            <person name="Liu P."/>
            <person name="Grigoriev I."/>
            <person name="Longcore J.E."/>
            <person name="James T.Y."/>
        </authorList>
    </citation>
    <scope>NUCLEOTIDE SEQUENCE</scope>
    <source>
        <strain evidence="3">PLAUS21</strain>
    </source>
</reference>
<evidence type="ECO:0000313" key="4">
    <source>
        <dbReference type="Proteomes" id="UP001210925"/>
    </source>
</evidence>
<sequence length="399" mass="44156">MPPPQSSKYQPPASPKQQRNSPKMSNSRPQSGSETSKKYRGYDSNPREQYYAQPAYVQQNQYPTYQQAMYEYRQPVYEQRYEQPTYPYPPQPVYQEPVYDTQNYAYYTVDNASIAPSTVPPSAYNTYAQPAAKPPSLNGSVDGLLKEKRYSSYDDDDDLGGERFCCGIFATKRGCVNTIGGITLFFLVGLGVGLFFLWPRMPSVTVENPLGNLGSDVGKLSFSSNDPANALSQASPQNPFIASIQLAVNIDVYSPNYIEYAFAGMHVQARLLDPSMNGTAVSKDPIGAGQIGRVAFPSFKNTTFTMPFNISFVAQAPVQSIEDNINLYTLARSCGAQTFGLQPGKIPNTIAIRIDGSIFSKVIDWTGFTPRFTRNIVIPCPESTQQLIQTLFNGIPNKP</sequence>
<evidence type="ECO:0000256" key="2">
    <source>
        <dbReference type="SAM" id="Phobius"/>
    </source>
</evidence>
<feature type="transmembrane region" description="Helical" evidence="2">
    <location>
        <begin position="179"/>
        <end position="198"/>
    </location>
</feature>
<keyword evidence="4" id="KW-1185">Reference proteome</keyword>
<organism evidence="3 4">
    <name type="scientific">Boothiomyces macroporosus</name>
    <dbReference type="NCBI Taxonomy" id="261099"/>
    <lineage>
        <taxon>Eukaryota</taxon>
        <taxon>Fungi</taxon>
        <taxon>Fungi incertae sedis</taxon>
        <taxon>Chytridiomycota</taxon>
        <taxon>Chytridiomycota incertae sedis</taxon>
        <taxon>Chytridiomycetes</taxon>
        <taxon>Rhizophydiales</taxon>
        <taxon>Terramycetaceae</taxon>
        <taxon>Boothiomyces</taxon>
    </lineage>
</organism>